<dbReference type="SMART" id="SM00644">
    <property type="entry name" value="Ami_2"/>
    <property type="match status" value="1"/>
</dbReference>
<dbReference type="GO" id="GO:0071555">
    <property type="term" value="P:cell wall organization"/>
    <property type="evidence" value="ECO:0007669"/>
    <property type="project" value="UniProtKB-KW"/>
</dbReference>
<evidence type="ECO:0000259" key="6">
    <source>
        <dbReference type="SMART" id="SM00644"/>
    </source>
</evidence>
<dbReference type="GO" id="GO:0019867">
    <property type="term" value="C:outer membrane"/>
    <property type="evidence" value="ECO:0007669"/>
    <property type="project" value="TreeGrafter"/>
</dbReference>
<feature type="domain" description="N-acetylmuramoyl-L-alanine amidase" evidence="6">
    <location>
        <begin position="16"/>
        <end position="153"/>
    </location>
</feature>
<evidence type="ECO:0000256" key="3">
    <source>
        <dbReference type="ARBA" id="ARBA00011901"/>
    </source>
</evidence>
<evidence type="ECO:0000256" key="4">
    <source>
        <dbReference type="ARBA" id="ARBA00022801"/>
    </source>
</evidence>
<keyword evidence="5" id="KW-0961">Cell wall biogenesis/degradation</keyword>
<evidence type="ECO:0000256" key="5">
    <source>
        <dbReference type="ARBA" id="ARBA00023316"/>
    </source>
</evidence>
<organism evidence="7 8">
    <name type="scientific">Methylobacterium nonmethylotrophicum</name>
    <dbReference type="NCBI Taxonomy" id="1141884"/>
    <lineage>
        <taxon>Bacteria</taxon>
        <taxon>Pseudomonadati</taxon>
        <taxon>Pseudomonadota</taxon>
        <taxon>Alphaproteobacteria</taxon>
        <taxon>Hyphomicrobiales</taxon>
        <taxon>Methylobacteriaceae</taxon>
        <taxon>Methylobacterium</taxon>
    </lineage>
</organism>
<dbReference type="Pfam" id="PF01471">
    <property type="entry name" value="PG_binding_1"/>
    <property type="match status" value="1"/>
</dbReference>
<reference evidence="7 8" key="1">
    <citation type="submission" date="2019-04" db="EMBL/GenBank/DDBJ databases">
        <authorList>
            <person name="Feng G."/>
            <person name="Zhu H."/>
        </authorList>
    </citation>
    <scope>NUCLEOTIDE SEQUENCE [LARGE SCALE GENOMIC DNA]</scope>
    <source>
        <strain evidence="7 8">6HR-1</strain>
    </source>
</reference>
<dbReference type="CDD" id="cd06583">
    <property type="entry name" value="PGRP"/>
    <property type="match status" value="1"/>
</dbReference>
<dbReference type="InterPro" id="IPR051206">
    <property type="entry name" value="NAMLAA_amidase_2"/>
</dbReference>
<protein>
    <recommendedName>
        <fullName evidence="3">N-acetylmuramoyl-L-alanine amidase</fullName>
        <ecNumber evidence="3">3.5.1.28</ecNumber>
    </recommendedName>
</protein>
<evidence type="ECO:0000256" key="2">
    <source>
        <dbReference type="ARBA" id="ARBA00007553"/>
    </source>
</evidence>
<dbReference type="EMBL" id="SRLB01000006">
    <property type="protein sequence ID" value="TGE00081.1"/>
    <property type="molecule type" value="Genomic_DNA"/>
</dbReference>
<dbReference type="GO" id="GO:0009254">
    <property type="term" value="P:peptidoglycan turnover"/>
    <property type="evidence" value="ECO:0007669"/>
    <property type="project" value="TreeGrafter"/>
</dbReference>
<evidence type="ECO:0000256" key="1">
    <source>
        <dbReference type="ARBA" id="ARBA00001561"/>
    </source>
</evidence>
<name>A0A4Z0NS18_9HYPH</name>
<dbReference type="SUPFAM" id="SSF55846">
    <property type="entry name" value="N-acetylmuramoyl-L-alanine amidase-like"/>
    <property type="match status" value="1"/>
</dbReference>
<comment type="similarity">
    <text evidence="2">Belongs to the N-acetylmuramoyl-L-alanine amidase 2 family.</text>
</comment>
<dbReference type="PANTHER" id="PTHR30417:SF1">
    <property type="entry name" value="N-ACETYLMURAMOYL-L-ALANINE AMIDASE AMID"/>
    <property type="match status" value="1"/>
</dbReference>
<keyword evidence="8" id="KW-1185">Reference proteome</keyword>
<dbReference type="Gene3D" id="1.10.101.10">
    <property type="entry name" value="PGBD-like superfamily/PGBD"/>
    <property type="match status" value="1"/>
</dbReference>
<dbReference type="AlphaFoldDB" id="A0A4Z0NS18"/>
<dbReference type="EC" id="3.5.1.28" evidence="3"/>
<proteinExistence type="inferred from homology"/>
<dbReference type="Gene3D" id="3.40.80.10">
    <property type="entry name" value="Peptidoglycan recognition protein-like"/>
    <property type="match status" value="1"/>
</dbReference>
<evidence type="ECO:0000313" key="7">
    <source>
        <dbReference type="EMBL" id="TGE00081.1"/>
    </source>
</evidence>
<dbReference type="Proteomes" id="UP000297535">
    <property type="component" value="Unassembled WGS sequence"/>
</dbReference>
<dbReference type="Pfam" id="PF01510">
    <property type="entry name" value="Amidase_2"/>
    <property type="match status" value="1"/>
</dbReference>
<dbReference type="InterPro" id="IPR002477">
    <property type="entry name" value="Peptidoglycan-bd-like"/>
</dbReference>
<comment type="caution">
    <text evidence="7">The sequence shown here is derived from an EMBL/GenBank/DDBJ whole genome shotgun (WGS) entry which is preliminary data.</text>
</comment>
<gene>
    <name evidence="7" type="ORF">EU555_09170</name>
</gene>
<dbReference type="GO" id="GO:0009253">
    <property type="term" value="P:peptidoglycan catabolic process"/>
    <property type="evidence" value="ECO:0007669"/>
    <property type="project" value="InterPro"/>
</dbReference>
<dbReference type="InterPro" id="IPR036505">
    <property type="entry name" value="Amidase/PGRP_sf"/>
</dbReference>
<dbReference type="InterPro" id="IPR036366">
    <property type="entry name" value="PGBDSf"/>
</dbReference>
<keyword evidence="4" id="KW-0378">Hydrolase</keyword>
<dbReference type="GO" id="GO:0008745">
    <property type="term" value="F:N-acetylmuramoyl-L-alanine amidase activity"/>
    <property type="evidence" value="ECO:0007669"/>
    <property type="project" value="UniProtKB-EC"/>
</dbReference>
<dbReference type="OrthoDB" id="9794842at2"/>
<dbReference type="InterPro" id="IPR002502">
    <property type="entry name" value="Amidase_domain"/>
</dbReference>
<dbReference type="PANTHER" id="PTHR30417">
    <property type="entry name" value="N-ACETYLMURAMOYL-L-ALANINE AMIDASE AMID"/>
    <property type="match status" value="1"/>
</dbReference>
<dbReference type="SUPFAM" id="SSF47090">
    <property type="entry name" value="PGBD-like"/>
    <property type="match status" value="1"/>
</dbReference>
<comment type="catalytic activity">
    <reaction evidence="1">
        <text>Hydrolyzes the link between N-acetylmuramoyl residues and L-amino acid residues in certain cell-wall glycopeptides.</text>
        <dbReference type="EC" id="3.5.1.28"/>
    </reaction>
</comment>
<evidence type="ECO:0000313" key="8">
    <source>
        <dbReference type="Proteomes" id="UP000297535"/>
    </source>
</evidence>
<sequence length="251" mass="27218">MSLSPDSPVATQVVPSPNHDARTLPVDALILHYTGMASAGEALLRLCNPLAKVSSHYLVFEEGRVVQLVPEARRAWHAGLSAWEGVRDTNSRSIGIEIAHPGHAADGTLAPYPEAQMTAVTALCRDILARWPIRADRVLAHSDVAPERKNDPGESFPWRDLHREGIGHWVPPAPIRDGRFFSEGDAGQPIEALQSLFALYGYDVPVSGTFDARTKAVVTAFQRHFRPARADGVADASTITTLRDLLAAKPA</sequence>
<accession>A0A4Z0NS18</accession>
<dbReference type="InterPro" id="IPR036365">
    <property type="entry name" value="PGBD-like_sf"/>
</dbReference>
<dbReference type="RefSeq" id="WP_135414365.1">
    <property type="nucleotide sequence ID" value="NZ_SRLB01000006.1"/>
</dbReference>